<feature type="transmembrane region" description="Helical" evidence="1">
    <location>
        <begin position="201"/>
        <end position="219"/>
    </location>
</feature>
<keyword evidence="1" id="KW-1133">Transmembrane helix</keyword>
<gene>
    <name evidence="3" type="ORF">NCTC8081_02398</name>
</gene>
<dbReference type="RefSeq" id="WP_111946118.1">
    <property type="nucleotide sequence ID" value="NZ_CATNYA010000028.1"/>
</dbReference>
<feature type="transmembrane region" description="Helical" evidence="1">
    <location>
        <begin position="135"/>
        <end position="158"/>
    </location>
</feature>
<keyword evidence="1" id="KW-0472">Membrane</keyword>
<evidence type="ECO:0000313" key="3">
    <source>
        <dbReference type="EMBL" id="SQC08470.1"/>
    </source>
</evidence>
<reference evidence="3 4" key="1">
    <citation type="submission" date="2018-06" db="EMBL/GenBank/DDBJ databases">
        <authorList>
            <consortium name="Pathogen Informatics"/>
            <person name="Doyle S."/>
        </authorList>
    </citation>
    <scope>NUCLEOTIDE SEQUENCE [LARGE SCALE GENOMIC DNA]</scope>
    <source>
        <strain evidence="3 4">NCTC8081</strain>
    </source>
</reference>
<feature type="transmembrane region" description="Helical" evidence="1">
    <location>
        <begin position="170"/>
        <end position="195"/>
    </location>
</feature>
<evidence type="ECO:0000256" key="1">
    <source>
        <dbReference type="SAM" id="Phobius"/>
    </source>
</evidence>
<proteinExistence type="predicted"/>
<dbReference type="AlphaFoldDB" id="A0A2X3ECR8"/>
<feature type="domain" description="Zinc-ribbon" evidence="2">
    <location>
        <begin position="2"/>
        <end position="22"/>
    </location>
</feature>
<sequence length="268" mass="30733">MYCSKCGKEIPEESVFCPECGSRCKLSADKKNKEIDTKEIKELIINLIFSPINTMKNGNINLSSKNKIIYILITTLIMPLITVLFLRSSSFNLIKSIPSTIAKFSGSSSWNINDSIEFKNQFNMIMQNLFPTGKIYFLSLSSYILNYALLLGIIYIVFKFIIKDNFDKTNILNILFIISTFNVLLKIISSIALILGLLPWVALKLFSVILMIVLVYSLLNTFIESREKLIYVYPATLVIVYLINMKFIFSIVVFIMSDMFLNNFLNFM</sequence>
<accession>A0A2X3ECR8</accession>
<organism evidence="3 4">
    <name type="scientific">Clostridium perfringens</name>
    <dbReference type="NCBI Taxonomy" id="1502"/>
    <lineage>
        <taxon>Bacteria</taxon>
        <taxon>Bacillati</taxon>
        <taxon>Bacillota</taxon>
        <taxon>Clostridia</taxon>
        <taxon>Eubacteriales</taxon>
        <taxon>Clostridiaceae</taxon>
        <taxon>Clostridium</taxon>
    </lineage>
</organism>
<keyword evidence="1" id="KW-0812">Transmembrane</keyword>
<dbReference type="Proteomes" id="UP000250234">
    <property type="component" value="Unassembled WGS sequence"/>
</dbReference>
<evidence type="ECO:0000259" key="2">
    <source>
        <dbReference type="Pfam" id="PF13240"/>
    </source>
</evidence>
<feature type="transmembrane region" description="Helical" evidence="1">
    <location>
        <begin position="231"/>
        <end position="256"/>
    </location>
</feature>
<dbReference type="EMBL" id="UAWO01000002">
    <property type="protein sequence ID" value="SQC08470.1"/>
    <property type="molecule type" value="Genomic_DNA"/>
</dbReference>
<dbReference type="Pfam" id="PF13240">
    <property type="entry name" value="Zn_Ribbon_1"/>
    <property type="match status" value="1"/>
</dbReference>
<name>A0A2X3ECR8_CLOPF</name>
<dbReference type="InterPro" id="IPR026870">
    <property type="entry name" value="Zinc_ribbon_dom"/>
</dbReference>
<protein>
    <recommendedName>
        <fullName evidence="2">Zinc-ribbon domain-containing protein</fullName>
    </recommendedName>
</protein>
<feature type="transmembrane region" description="Helical" evidence="1">
    <location>
        <begin position="68"/>
        <end position="86"/>
    </location>
</feature>
<evidence type="ECO:0000313" key="4">
    <source>
        <dbReference type="Proteomes" id="UP000250234"/>
    </source>
</evidence>